<dbReference type="InterPro" id="IPR050951">
    <property type="entry name" value="Retrovirus_Pol_polyprotein"/>
</dbReference>
<comment type="caution">
    <text evidence="3">The sequence shown here is derived from an EMBL/GenBank/DDBJ whole genome shotgun (WGS) entry which is preliminary data.</text>
</comment>
<evidence type="ECO:0000259" key="2">
    <source>
        <dbReference type="PROSITE" id="PS50994"/>
    </source>
</evidence>
<dbReference type="EMBL" id="BKCJ010000325">
    <property type="protein sequence ID" value="GEU32152.1"/>
    <property type="molecule type" value="Genomic_DNA"/>
</dbReference>
<dbReference type="GO" id="GO:0015074">
    <property type="term" value="P:DNA integration"/>
    <property type="evidence" value="ECO:0007669"/>
    <property type="project" value="InterPro"/>
</dbReference>
<dbReference type="InterPro" id="IPR001584">
    <property type="entry name" value="Integrase_cat-core"/>
</dbReference>
<evidence type="ECO:0000313" key="3">
    <source>
        <dbReference type="EMBL" id="GEU32152.1"/>
    </source>
</evidence>
<dbReference type="InterPro" id="IPR043502">
    <property type="entry name" value="DNA/RNA_pol_sf"/>
</dbReference>
<dbReference type="Gene3D" id="3.30.420.10">
    <property type="entry name" value="Ribonuclease H-like superfamily/Ribonuclease H"/>
    <property type="match status" value="2"/>
</dbReference>
<evidence type="ECO:0000256" key="1">
    <source>
        <dbReference type="SAM" id="MobiDB-lite"/>
    </source>
</evidence>
<accession>A0A6L2J628</accession>
<dbReference type="GO" id="GO:0003676">
    <property type="term" value="F:nucleic acid binding"/>
    <property type="evidence" value="ECO:0007669"/>
    <property type="project" value="InterPro"/>
</dbReference>
<dbReference type="PANTHER" id="PTHR37984">
    <property type="entry name" value="PROTEIN CBG26694"/>
    <property type="match status" value="1"/>
</dbReference>
<dbReference type="AlphaFoldDB" id="A0A6L2J628"/>
<feature type="compositionally biased region" description="Basic residues" evidence="1">
    <location>
        <begin position="410"/>
        <end position="420"/>
    </location>
</feature>
<feature type="region of interest" description="Disordered" evidence="1">
    <location>
        <begin position="51"/>
        <end position="79"/>
    </location>
</feature>
<dbReference type="InterPro" id="IPR036397">
    <property type="entry name" value="RNaseH_sf"/>
</dbReference>
<reference evidence="3" key="1">
    <citation type="journal article" date="2019" name="Sci. Rep.">
        <title>Draft genome of Tanacetum cinerariifolium, the natural source of mosquito coil.</title>
        <authorList>
            <person name="Yamashiro T."/>
            <person name="Shiraishi A."/>
            <person name="Satake H."/>
            <person name="Nakayama K."/>
        </authorList>
    </citation>
    <scope>NUCLEOTIDE SEQUENCE</scope>
</reference>
<dbReference type="SUPFAM" id="SSF56672">
    <property type="entry name" value="DNA/RNA polymerases"/>
    <property type="match status" value="1"/>
</dbReference>
<gene>
    <name evidence="3" type="ORF">Tci_004130</name>
</gene>
<keyword evidence="3" id="KW-0808">Transferase</keyword>
<sequence length="764" mass="87741">MDIMKISSFMDTHKCPELAKRYSDKVPKTMDEMMTRLDDFVRSKEAFASTELPKGEVSEASRRSAGPAPRDQGFHHPRFNLSSFTKLPKEILASEPQLNLQPPRPMQLLPKKENQDKYYASDEPLIIEAVMEGYLVRRVYVDQGASMEMMFEHLFENWSPAIRSRLRDTQMDLVGFAGGVVKPLGKNDLEVVFGDDGIKIPPSGLLDNTLHGPIARGVTTLVTRSAIISECRRLERKQMVAQEFNQSINQEKEVPKRVDLTEQTLVNPAYPDQLITIWGNLSDQCKNQLRILLKKSMDVFAWEPADMTGIPKRFIEHSLNVKPSVEPVAQKRRVMTSDRTQVQMAQDDEEKTAFYTDQGTYCYTKMPFRLKNVGFTYQRDEKGHSRSAAANHPNKGGNDIHIRSSGNGGRKCRTTSRKKRDTMSDTLRKQDVEQSQEKLCPVGKTGPVIVAHVQEATKKVLVEVLAERSTDQKEVGVIVEEEEDSWMTPIIRQLRHQGDPHGIMRNAHIEAKFMVAKAIRHGYYWPTMHRDARNMTQKRDSCQVHAPVPRRPKTLMTSIMAPWPFYQWGLDILGPLPQASGKLKFIIVVIDYFTKWIEAKPLVRITEKDVKKFAWKNIVCRFWLPRIIVTDSGTQFVNEKANKSLMEGIKAILGRERAGWVNELPNVLWAHRTSLKQSNGETTFSLTYESEAVIPVEIGMPTHRTMMIREDKNEDELCLNMNLLQERREAVAIREAKYKTKMEQYYNQKVRPMSFKPDEYVLKE</sequence>
<dbReference type="SUPFAM" id="SSF53098">
    <property type="entry name" value="Ribonuclease H-like"/>
    <property type="match status" value="1"/>
</dbReference>
<name>A0A6L2J628_TANCI</name>
<keyword evidence="3" id="KW-0695">RNA-directed DNA polymerase</keyword>
<proteinExistence type="predicted"/>
<dbReference type="InterPro" id="IPR012337">
    <property type="entry name" value="RNaseH-like_sf"/>
</dbReference>
<dbReference type="Gene3D" id="1.10.340.70">
    <property type="match status" value="1"/>
</dbReference>
<dbReference type="PROSITE" id="PS50994">
    <property type="entry name" value="INTEGRASE"/>
    <property type="match status" value="1"/>
</dbReference>
<feature type="compositionally biased region" description="Basic and acidic residues" evidence="1">
    <location>
        <begin position="53"/>
        <end position="62"/>
    </location>
</feature>
<dbReference type="GO" id="GO:0003964">
    <property type="term" value="F:RNA-directed DNA polymerase activity"/>
    <property type="evidence" value="ECO:0007669"/>
    <property type="project" value="UniProtKB-KW"/>
</dbReference>
<organism evidence="3">
    <name type="scientific">Tanacetum cinerariifolium</name>
    <name type="common">Dalmatian daisy</name>
    <name type="synonym">Chrysanthemum cinerariifolium</name>
    <dbReference type="NCBI Taxonomy" id="118510"/>
    <lineage>
        <taxon>Eukaryota</taxon>
        <taxon>Viridiplantae</taxon>
        <taxon>Streptophyta</taxon>
        <taxon>Embryophyta</taxon>
        <taxon>Tracheophyta</taxon>
        <taxon>Spermatophyta</taxon>
        <taxon>Magnoliopsida</taxon>
        <taxon>eudicotyledons</taxon>
        <taxon>Gunneridae</taxon>
        <taxon>Pentapetalae</taxon>
        <taxon>asterids</taxon>
        <taxon>campanulids</taxon>
        <taxon>Asterales</taxon>
        <taxon>Asteraceae</taxon>
        <taxon>Asteroideae</taxon>
        <taxon>Anthemideae</taxon>
        <taxon>Anthemidinae</taxon>
        <taxon>Tanacetum</taxon>
    </lineage>
</organism>
<feature type="compositionally biased region" description="Basic and acidic residues" evidence="1">
    <location>
        <begin position="421"/>
        <end position="436"/>
    </location>
</feature>
<dbReference type="Gene3D" id="3.10.10.10">
    <property type="entry name" value="HIV Type 1 Reverse Transcriptase, subunit A, domain 1"/>
    <property type="match status" value="1"/>
</dbReference>
<feature type="region of interest" description="Disordered" evidence="1">
    <location>
        <begin position="381"/>
        <end position="438"/>
    </location>
</feature>
<feature type="domain" description="Integrase catalytic" evidence="2">
    <location>
        <begin position="560"/>
        <end position="764"/>
    </location>
</feature>
<dbReference type="PANTHER" id="PTHR37984:SF5">
    <property type="entry name" value="PROTEIN NYNRIN-LIKE"/>
    <property type="match status" value="1"/>
</dbReference>
<keyword evidence="3" id="KW-0548">Nucleotidyltransferase</keyword>
<protein>
    <submittedName>
        <fullName evidence="3">Reverse transcriptase domain-containing protein</fullName>
    </submittedName>
</protein>